<evidence type="ECO:0000313" key="2">
    <source>
        <dbReference type="Proteomes" id="UP000265520"/>
    </source>
</evidence>
<reference evidence="1 2" key="1">
    <citation type="journal article" date="2018" name="Front. Plant Sci.">
        <title>Red Clover (Trifolium pratense) and Zigzag Clover (T. medium) - A Picture of Genomic Similarities and Differences.</title>
        <authorList>
            <person name="Dluhosova J."/>
            <person name="Istvanek J."/>
            <person name="Nedelnik J."/>
            <person name="Repkova J."/>
        </authorList>
    </citation>
    <scope>NUCLEOTIDE SEQUENCE [LARGE SCALE GENOMIC DNA]</scope>
    <source>
        <strain evidence="2">cv. 10/8</strain>
        <tissue evidence="1">Leaf</tissue>
    </source>
</reference>
<gene>
    <name evidence="1" type="ORF">A2U01_0012453</name>
</gene>
<organism evidence="1 2">
    <name type="scientific">Trifolium medium</name>
    <dbReference type="NCBI Taxonomy" id="97028"/>
    <lineage>
        <taxon>Eukaryota</taxon>
        <taxon>Viridiplantae</taxon>
        <taxon>Streptophyta</taxon>
        <taxon>Embryophyta</taxon>
        <taxon>Tracheophyta</taxon>
        <taxon>Spermatophyta</taxon>
        <taxon>Magnoliopsida</taxon>
        <taxon>eudicotyledons</taxon>
        <taxon>Gunneridae</taxon>
        <taxon>Pentapetalae</taxon>
        <taxon>rosids</taxon>
        <taxon>fabids</taxon>
        <taxon>Fabales</taxon>
        <taxon>Fabaceae</taxon>
        <taxon>Papilionoideae</taxon>
        <taxon>50 kb inversion clade</taxon>
        <taxon>NPAAA clade</taxon>
        <taxon>Hologalegina</taxon>
        <taxon>IRL clade</taxon>
        <taxon>Trifolieae</taxon>
        <taxon>Trifolium</taxon>
    </lineage>
</organism>
<dbReference type="AlphaFoldDB" id="A0A392MVG4"/>
<sequence>MLVFLSQKKTHVRHHHPLVLTCKADSGRHQSILDDIKSFLTTEHFKIAGPVLVQLDSEVKKDDVASLLRFAK</sequence>
<accession>A0A392MVG4</accession>
<protein>
    <submittedName>
        <fullName evidence="1">Uncharacterized protein</fullName>
    </submittedName>
</protein>
<evidence type="ECO:0000313" key="1">
    <source>
        <dbReference type="EMBL" id="MCH91526.1"/>
    </source>
</evidence>
<keyword evidence="2" id="KW-1185">Reference proteome</keyword>
<comment type="caution">
    <text evidence="1">The sequence shown here is derived from an EMBL/GenBank/DDBJ whole genome shotgun (WGS) entry which is preliminary data.</text>
</comment>
<name>A0A392MVG4_9FABA</name>
<proteinExistence type="predicted"/>
<dbReference type="EMBL" id="LXQA010020605">
    <property type="protein sequence ID" value="MCH91526.1"/>
    <property type="molecule type" value="Genomic_DNA"/>
</dbReference>
<dbReference type="Proteomes" id="UP000265520">
    <property type="component" value="Unassembled WGS sequence"/>
</dbReference>